<organism evidence="3 4">
    <name type="scientific">Streptomyces radiopugnans</name>
    <dbReference type="NCBI Taxonomy" id="403935"/>
    <lineage>
        <taxon>Bacteria</taxon>
        <taxon>Bacillati</taxon>
        <taxon>Actinomycetota</taxon>
        <taxon>Actinomycetes</taxon>
        <taxon>Kitasatosporales</taxon>
        <taxon>Streptomycetaceae</taxon>
        <taxon>Streptomyces</taxon>
    </lineage>
</organism>
<proteinExistence type="predicted"/>
<keyword evidence="2" id="KW-1133">Transmembrane helix</keyword>
<dbReference type="AlphaFoldDB" id="A0A1H9GPT8"/>
<dbReference type="Proteomes" id="UP000199055">
    <property type="component" value="Unassembled WGS sequence"/>
</dbReference>
<feature type="region of interest" description="Disordered" evidence="1">
    <location>
        <begin position="425"/>
        <end position="476"/>
    </location>
</feature>
<feature type="compositionally biased region" description="Low complexity" evidence="1">
    <location>
        <begin position="439"/>
        <end position="457"/>
    </location>
</feature>
<evidence type="ECO:0000313" key="4">
    <source>
        <dbReference type="Proteomes" id="UP000199055"/>
    </source>
</evidence>
<evidence type="ECO:0000313" key="3">
    <source>
        <dbReference type="EMBL" id="SEQ52063.1"/>
    </source>
</evidence>
<dbReference type="RefSeq" id="WP_143071787.1">
    <property type="nucleotide sequence ID" value="NZ_FOET01000009.1"/>
</dbReference>
<dbReference type="EMBL" id="FOET01000009">
    <property type="protein sequence ID" value="SEQ52063.1"/>
    <property type="molecule type" value="Genomic_DNA"/>
</dbReference>
<feature type="transmembrane region" description="Helical" evidence="2">
    <location>
        <begin position="164"/>
        <end position="187"/>
    </location>
</feature>
<accession>A0A1H9GPT8</accession>
<sequence length="788" mass="82429">MSGVGFLVFLGCAVLSGLASAAWADRRDGPPRRAPGGAEAVRTRARFGGDGLSYPARPVRGDLWFPAGGDGGPPYFVGGARPPVALARGGRVLDAAPSGGAGGGLLRTDWTTVVHEVPDGSGTVRIDVPDGWARILVAELTAAPGAGQVGPEAFRVPWRRLLRLPGAAAVALGLAVVLGVLGLHTFVLGEEVTAEVTGRRDGVCSVRWEDPWTGGTRTAGVDCYGGERAGDPLRIAARPWPLRGEAADMENSPFMLTLGLTVTGAVGLAGTASASLGGAARLHRLRRHLRDGGSPEPSALRRAAAVVPWWSAAAGALGLAGAGLLVCAYGAGATVRATVTDTEEFVCHVAWTDPWDGTRRTAGVDCDDEAVEKGQSLEVSAAAWPLRGAAFDREATPWLLGGATAVCLGLAAAGVAGRALSGRGLTTRVRTRRRPAPASPGSVAPPGAPVSSAAPVSPERDPEAAASRPGEVPDPLDREHLTALARLLRSRLDTPARTPPREPDVRAVAWWRSPRLRGMVLTTGVPWFGLLVLVATAALSGWWWISAVRLWGAETATARATVEHRHEDAPLGPWLVPGDAEVAFRTADGRTVTTDVAHEDPGPREGDEVTVEYAVDSPSAARIAGDEGLGQGLVVSGTVAALVLTRGAWCAARAARNLRRLVRAARGSGARSADYLLLPDAGDPRTAPQLVFFEPGGGRRPFALLEADRGPRRAPTAARLPLEGAAELRWASDEPDTVVPWIGGRPLWPDSPLFDLSDPDEERDFREYVEEELTPPGVELPQGKETVR</sequence>
<feature type="transmembrane region" description="Helical" evidence="2">
    <location>
        <begin position="258"/>
        <end position="282"/>
    </location>
</feature>
<keyword evidence="2" id="KW-0472">Membrane</keyword>
<keyword evidence="4" id="KW-1185">Reference proteome</keyword>
<feature type="transmembrane region" description="Helical" evidence="2">
    <location>
        <begin position="520"/>
        <end position="545"/>
    </location>
</feature>
<evidence type="ECO:0000256" key="1">
    <source>
        <dbReference type="SAM" id="MobiDB-lite"/>
    </source>
</evidence>
<protein>
    <submittedName>
        <fullName evidence="3">Uncharacterized protein</fullName>
    </submittedName>
</protein>
<gene>
    <name evidence="3" type="ORF">SAMN05216481_109139</name>
</gene>
<reference evidence="3 4" key="1">
    <citation type="submission" date="2016-10" db="EMBL/GenBank/DDBJ databases">
        <authorList>
            <person name="de Groot N.N."/>
        </authorList>
    </citation>
    <scope>NUCLEOTIDE SEQUENCE [LARGE SCALE GENOMIC DNA]</scope>
    <source>
        <strain evidence="3 4">CGMCC 4.3519</strain>
    </source>
</reference>
<feature type="transmembrane region" description="Helical" evidence="2">
    <location>
        <begin position="303"/>
        <end position="331"/>
    </location>
</feature>
<evidence type="ECO:0000256" key="2">
    <source>
        <dbReference type="SAM" id="Phobius"/>
    </source>
</evidence>
<name>A0A1H9GPT8_9ACTN</name>
<dbReference type="STRING" id="403935.SAMN05216481_109139"/>
<keyword evidence="2" id="KW-0812">Transmembrane</keyword>
<feature type="transmembrane region" description="Helical" evidence="2">
    <location>
        <begin position="6"/>
        <end position="24"/>
    </location>
</feature>
<feature type="transmembrane region" description="Helical" evidence="2">
    <location>
        <begin position="398"/>
        <end position="420"/>
    </location>
</feature>